<reference evidence="2" key="1">
    <citation type="journal article" date="2023" name="Mol. Phylogenet. Evol.">
        <title>Genome-scale phylogeny and comparative genomics of the fungal order Sordariales.</title>
        <authorList>
            <person name="Hensen N."/>
            <person name="Bonometti L."/>
            <person name="Westerberg I."/>
            <person name="Brannstrom I.O."/>
            <person name="Guillou S."/>
            <person name="Cros-Aarteil S."/>
            <person name="Calhoun S."/>
            <person name="Haridas S."/>
            <person name="Kuo A."/>
            <person name="Mondo S."/>
            <person name="Pangilinan J."/>
            <person name="Riley R."/>
            <person name="LaButti K."/>
            <person name="Andreopoulos B."/>
            <person name="Lipzen A."/>
            <person name="Chen C."/>
            <person name="Yan M."/>
            <person name="Daum C."/>
            <person name="Ng V."/>
            <person name="Clum A."/>
            <person name="Steindorff A."/>
            <person name="Ohm R.A."/>
            <person name="Martin F."/>
            <person name="Silar P."/>
            <person name="Natvig D.O."/>
            <person name="Lalanne C."/>
            <person name="Gautier V."/>
            <person name="Ament-Velasquez S.L."/>
            <person name="Kruys A."/>
            <person name="Hutchinson M.I."/>
            <person name="Powell A.J."/>
            <person name="Barry K."/>
            <person name="Miller A.N."/>
            <person name="Grigoriev I.V."/>
            <person name="Debuchy R."/>
            <person name="Gladieux P."/>
            <person name="Hiltunen Thoren M."/>
            <person name="Johannesson H."/>
        </authorList>
    </citation>
    <scope>NUCLEOTIDE SEQUENCE</scope>
    <source>
        <strain evidence="2">CBS 118394</strain>
    </source>
</reference>
<feature type="compositionally biased region" description="Low complexity" evidence="1">
    <location>
        <begin position="14"/>
        <end position="33"/>
    </location>
</feature>
<comment type="caution">
    <text evidence="2">The sequence shown here is derived from an EMBL/GenBank/DDBJ whole genome shotgun (WGS) entry which is preliminary data.</text>
</comment>
<reference evidence="2" key="2">
    <citation type="submission" date="2023-06" db="EMBL/GenBank/DDBJ databases">
        <authorList>
            <consortium name="Lawrence Berkeley National Laboratory"/>
            <person name="Haridas S."/>
            <person name="Hensen N."/>
            <person name="Bonometti L."/>
            <person name="Westerberg I."/>
            <person name="Brannstrom I.O."/>
            <person name="Guillou S."/>
            <person name="Cros-Aarteil S."/>
            <person name="Calhoun S."/>
            <person name="Kuo A."/>
            <person name="Mondo S."/>
            <person name="Pangilinan J."/>
            <person name="Riley R."/>
            <person name="Labutti K."/>
            <person name="Andreopoulos B."/>
            <person name="Lipzen A."/>
            <person name="Chen C."/>
            <person name="Yanf M."/>
            <person name="Daum C."/>
            <person name="Ng V."/>
            <person name="Clum A."/>
            <person name="Steindorff A."/>
            <person name="Ohm R."/>
            <person name="Martin F."/>
            <person name="Silar P."/>
            <person name="Natvig D."/>
            <person name="Lalanne C."/>
            <person name="Gautier V."/>
            <person name="Ament-Velasquez S.L."/>
            <person name="Kruys A."/>
            <person name="Hutchinson M.I."/>
            <person name="Powell A.J."/>
            <person name="Barry K."/>
            <person name="Miller A.N."/>
            <person name="Grigoriev I.V."/>
            <person name="Debuchy R."/>
            <person name="Gladieux P."/>
            <person name="Thoren M.H."/>
            <person name="Johannesson H."/>
        </authorList>
    </citation>
    <scope>NUCLEOTIDE SEQUENCE</scope>
    <source>
        <strain evidence="2">CBS 118394</strain>
    </source>
</reference>
<feature type="region of interest" description="Disordered" evidence="1">
    <location>
        <begin position="130"/>
        <end position="180"/>
    </location>
</feature>
<feature type="region of interest" description="Disordered" evidence="1">
    <location>
        <begin position="272"/>
        <end position="315"/>
    </location>
</feature>
<proteinExistence type="predicted"/>
<feature type="compositionally biased region" description="Polar residues" evidence="1">
    <location>
        <begin position="77"/>
        <end position="88"/>
    </location>
</feature>
<dbReference type="PANTHER" id="PTHR13621">
    <property type="entry name" value="PROLINE-RICH PROTEIN PRCC"/>
    <property type="match status" value="1"/>
</dbReference>
<dbReference type="EMBL" id="JAUEDM010000007">
    <property type="protein sequence ID" value="KAK3313839.1"/>
    <property type="molecule type" value="Genomic_DNA"/>
</dbReference>
<dbReference type="Proteomes" id="UP001283341">
    <property type="component" value="Unassembled WGS sequence"/>
</dbReference>
<accession>A0AAE0HVW7</accession>
<dbReference type="InterPro" id="IPR018800">
    <property type="entry name" value="PRCC"/>
</dbReference>
<dbReference type="AlphaFoldDB" id="A0AAE0HVW7"/>
<protein>
    <submittedName>
        <fullName evidence="2">Mitotic checkpoint regulator, MAD2B-interacting-domain-containing protein</fullName>
    </submittedName>
</protein>
<dbReference type="Pfam" id="PF10253">
    <property type="entry name" value="PRCC"/>
    <property type="match status" value="1"/>
</dbReference>
<organism evidence="2 3">
    <name type="scientific">Apodospora peruviana</name>
    <dbReference type="NCBI Taxonomy" id="516989"/>
    <lineage>
        <taxon>Eukaryota</taxon>
        <taxon>Fungi</taxon>
        <taxon>Dikarya</taxon>
        <taxon>Ascomycota</taxon>
        <taxon>Pezizomycotina</taxon>
        <taxon>Sordariomycetes</taxon>
        <taxon>Sordariomycetidae</taxon>
        <taxon>Sordariales</taxon>
        <taxon>Lasiosphaeriaceae</taxon>
        <taxon>Apodospora</taxon>
    </lineage>
</organism>
<evidence type="ECO:0000313" key="3">
    <source>
        <dbReference type="Proteomes" id="UP001283341"/>
    </source>
</evidence>
<name>A0AAE0HVW7_9PEZI</name>
<evidence type="ECO:0000313" key="2">
    <source>
        <dbReference type="EMBL" id="KAK3313839.1"/>
    </source>
</evidence>
<feature type="compositionally biased region" description="Polar residues" evidence="1">
    <location>
        <begin position="217"/>
        <end position="227"/>
    </location>
</feature>
<feature type="region of interest" description="Disordered" evidence="1">
    <location>
        <begin position="51"/>
        <end position="116"/>
    </location>
</feature>
<feature type="compositionally biased region" description="Acidic residues" evidence="1">
    <location>
        <begin position="272"/>
        <end position="283"/>
    </location>
</feature>
<feature type="compositionally biased region" description="Polar residues" evidence="1">
    <location>
        <begin position="106"/>
        <end position="116"/>
    </location>
</feature>
<dbReference type="PANTHER" id="PTHR13621:SF2">
    <property type="entry name" value="PROLINE-RICH PROTEIN PRCC"/>
    <property type="match status" value="1"/>
</dbReference>
<sequence length="422" mass="44140">MGLVDYSDSESDSASEVVQKPAPAATPATTATAKKPFQKLVDRAGSGKIVVNLPSAADTRADPSTGDEPPAKRARTVGTSSSRFSNFGSFLPPPKKPAAAIGRSAPESSSASVQMNNKAPALGIHLKTGAEPAFIRGGPDSDHAAGDEGTNGSGPFQSGLKLPPPKMGPTIPAGNKTEEEVKLVGKPLMFRPLSVSRKPGQKKKKEGVKAAAASSATPSPQISTQQEVAPPPKKKVSLFSMGAEDGTETTITTTATADGAYKPLFAGAAETEDVISDDAAPEYDDYHQTTTSAQYQKNQQQQPQTQQSLSSIADDLSLSKAARRELFGRNGPDSSSVPGGAIPANSRIINFNMEQEYAHNEALRTSGAADQVVYNPVRSIAPGKHSLRQIVNMAQNNQAALEDSFAAGKNNRKDAAGKYGWK</sequence>
<feature type="region of interest" description="Disordered" evidence="1">
    <location>
        <begin position="1"/>
        <end position="33"/>
    </location>
</feature>
<feature type="region of interest" description="Disordered" evidence="1">
    <location>
        <begin position="192"/>
        <end position="235"/>
    </location>
</feature>
<evidence type="ECO:0000256" key="1">
    <source>
        <dbReference type="SAM" id="MobiDB-lite"/>
    </source>
</evidence>
<feature type="compositionally biased region" description="Low complexity" evidence="1">
    <location>
        <begin position="292"/>
        <end position="315"/>
    </location>
</feature>
<gene>
    <name evidence="2" type="ORF">B0H66DRAFT_607081</name>
</gene>
<dbReference type="GO" id="GO:0005634">
    <property type="term" value="C:nucleus"/>
    <property type="evidence" value="ECO:0007669"/>
    <property type="project" value="TreeGrafter"/>
</dbReference>
<keyword evidence="3" id="KW-1185">Reference proteome</keyword>